<evidence type="ECO:0000313" key="15">
    <source>
        <dbReference type="EMBL" id="TYO94614.1"/>
    </source>
</evidence>
<evidence type="ECO:0000256" key="8">
    <source>
        <dbReference type="ARBA" id="ARBA00022679"/>
    </source>
</evidence>
<keyword evidence="6" id="KW-0662">Pyridine nucleotide biosynthesis</keyword>
<dbReference type="RefSeq" id="WP_166512252.1">
    <property type="nucleotide sequence ID" value="NZ_VNHM01000013.1"/>
</dbReference>
<dbReference type="Gene3D" id="3.90.1170.20">
    <property type="entry name" value="Quinolinate phosphoribosyl transferase, N-terminal domain"/>
    <property type="match status" value="1"/>
</dbReference>
<dbReference type="InterPro" id="IPR036068">
    <property type="entry name" value="Nicotinate_pribotase-like_C"/>
</dbReference>
<evidence type="ECO:0000256" key="6">
    <source>
        <dbReference type="ARBA" id="ARBA00022642"/>
    </source>
</evidence>
<keyword evidence="7 12" id="KW-0328">Glycosyltransferase</keyword>
<evidence type="ECO:0000256" key="11">
    <source>
        <dbReference type="ARBA" id="ARBA00069173"/>
    </source>
</evidence>
<dbReference type="InterPro" id="IPR027277">
    <property type="entry name" value="NadC/ModD"/>
</dbReference>
<evidence type="ECO:0000256" key="1">
    <source>
        <dbReference type="ARBA" id="ARBA00003237"/>
    </source>
</evidence>
<evidence type="ECO:0000259" key="13">
    <source>
        <dbReference type="Pfam" id="PF01729"/>
    </source>
</evidence>
<comment type="caution">
    <text evidence="15">The sequence shown here is derived from an EMBL/GenBank/DDBJ whole genome shotgun (WGS) entry which is preliminary data.</text>
</comment>
<feature type="domain" description="Quinolinate phosphoribosyl transferase C-terminal" evidence="13">
    <location>
        <begin position="111"/>
        <end position="276"/>
    </location>
</feature>
<comment type="subunit">
    <text evidence="4">Hexamer formed by 3 homodimers.</text>
</comment>
<comment type="similarity">
    <text evidence="3 12">Belongs to the NadC/ModD family.</text>
</comment>
<dbReference type="Gene3D" id="3.20.20.70">
    <property type="entry name" value="Aldolase class I"/>
    <property type="match status" value="1"/>
</dbReference>
<dbReference type="InterPro" id="IPR002638">
    <property type="entry name" value="Quinolinate_PRibosylTrfase_C"/>
</dbReference>
<evidence type="ECO:0000256" key="4">
    <source>
        <dbReference type="ARBA" id="ARBA00011218"/>
    </source>
</evidence>
<gene>
    <name evidence="15" type="ORF">LX24_02272</name>
</gene>
<dbReference type="GO" id="GO:0009435">
    <property type="term" value="P:NAD+ biosynthetic process"/>
    <property type="evidence" value="ECO:0007669"/>
    <property type="project" value="UniProtKB-UniPathway"/>
</dbReference>
<evidence type="ECO:0000256" key="2">
    <source>
        <dbReference type="ARBA" id="ARBA00004893"/>
    </source>
</evidence>
<evidence type="ECO:0000259" key="14">
    <source>
        <dbReference type="Pfam" id="PF02749"/>
    </source>
</evidence>
<dbReference type="InterPro" id="IPR013785">
    <property type="entry name" value="Aldolase_TIM"/>
</dbReference>
<dbReference type="SUPFAM" id="SSF54675">
    <property type="entry name" value="Nicotinate/Quinolinate PRTase N-terminal domain-like"/>
    <property type="match status" value="1"/>
</dbReference>
<accession>A0A5S4ZRG8</accession>
<dbReference type="EC" id="2.4.2.19" evidence="5"/>
<dbReference type="EMBL" id="VNHM01000013">
    <property type="protein sequence ID" value="TYO94614.1"/>
    <property type="molecule type" value="Genomic_DNA"/>
</dbReference>
<dbReference type="Proteomes" id="UP000323166">
    <property type="component" value="Unassembled WGS sequence"/>
</dbReference>
<protein>
    <recommendedName>
        <fullName evidence="11">Probable nicotinate-nucleotide pyrophosphorylase [carboxylating]</fullName>
        <ecNumber evidence="5">2.4.2.19</ecNumber>
    </recommendedName>
    <alternativeName>
        <fullName evidence="9">Quinolinate phosphoribosyltransferase [decarboxylating]</fullName>
    </alternativeName>
</protein>
<dbReference type="FunFam" id="3.90.1170.20:FF:000001">
    <property type="entry name" value="Nicotinate-nucleotide diphosphorylase (Carboxylating)"/>
    <property type="match status" value="1"/>
</dbReference>
<dbReference type="CDD" id="cd01572">
    <property type="entry name" value="QPRTase"/>
    <property type="match status" value="1"/>
</dbReference>
<organism evidence="15 16">
    <name type="scientific">Desulfallas thermosapovorans DSM 6562</name>
    <dbReference type="NCBI Taxonomy" id="1121431"/>
    <lineage>
        <taxon>Bacteria</taxon>
        <taxon>Bacillati</taxon>
        <taxon>Bacillota</taxon>
        <taxon>Clostridia</taxon>
        <taxon>Eubacteriales</taxon>
        <taxon>Desulfallaceae</taxon>
        <taxon>Desulfallas</taxon>
    </lineage>
</organism>
<evidence type="ECO:0000256" key="7">
    <source>
        <dbReference type="ARBA" id="ARBA00022676"/>
    </source>
</evidence>
<dbReference type="InterPro" id="IPR004393">
    <property type="entry name" value="NadC"/>
</dbReference>
<dbReference type="GO" id="GO:0004514">
    <property type="term" value="F:nicotinate-nucleotide diphosphorylase (carboxylating) activity"/>
    <property type="evidence" value="ECO:0007669"/>
    <property type="project" value="UniProtKB-EC"/>
</dbReference>
<dbReference type="NCBIfam" id="TIGR00078">
    <property type="entry name" value="nadC"/>
    <property type="match status" value="1"/>
</dbReference>
<keyword evidence="8 12" id="KW-0808">Transferase</keyword>
<dbReference type="GO" id="GO:0005737">
    <property type="term" value="C:cytoplasm"/>
    <property type="evidence" value="ECO:0007669"/>
    <property type="project" value="TreeGrafter"/>
</dbReference>
<evidence type="ECO:0000256" key="5">
    <source>
        <dbReference type="ARBA" id="ARBA00011944"/>
    </source>
</evidence>
<comment type="pathway">
    <text evidence="2">Cofactor biosynthesis; NAD(+) biosynthesis; nicotinate D-ribonucleotide from quinolinate: step 1/1.</text>
</comment>
<keyword evidence="16" id="KW-1185">Reference proteome</keyword>
<dbReference type="AlphaFoldDB" id="A0A5S4ZRG8"/>
<dbReference type="PANTHER" id="PTHR32179">
    <property type="entry name" value="NICOTINATE-NUCLEOTIDE PYROPHOSPHORYLASE [CARBOXYLATING]"/>
    <property type="match status" value="1"/>
</dbReference>
<evidence type="ECO:0000256" key="3">
    <source>
        <dbReference type="ARBA" id="ARBA00009400"/>
    </source>
</evidence>
<reference evidence="15 16" key="1">
    <citation type="submission" date="2019-07" db="EMBL/GenBank/DDBJ databases">
        <title>Genomic Encyclopedia of Type Strains, Phase I: the one thousand microbial genomes (KMG-I) project.</title>
        <authorList>
            <person name="Kyrpides N."/>
        </authorList>
    </citation>
    <scope>NUCLEOTIDE SEQUENCE [LARGE SCALE GENOMIC DNA]</scope>
    <source>
        <strain evidence="15 16">DSM 6562</strain>
    </source>
</reference>
<comment type="catalytic activity">
    <reaction evidence="10">
        <text>nicotinate beta-D-ribonucleotide + CO2 + diphosphate = quinolinate + 5-phospho-alpha-D-ribose 1-diphosphate + 2 H(+)</text>
        <dbReference type="Rhea" id="RHEA:12733"/>
        <dbReference type="ChEBI" id="CHEBI:15378"/>
        <dbReference type="ChEBI" id="CHEBI:16526"/>
        <dbReference type="ChEBI" id="CHEBI:29959"/>
        <dbReference type="ChEBI" id="CHEBI:33019"/>
        <dbReference type="ChEBI" id="CHEBI:57502"/>
        <dbReference type="ChEBI" id="CHEBI:58017"/>
        <dbReference type="EC" id="2.4.2.19"/>
    </reaction>
</comment>
<dbReference type="Pfam" id="PF02749">
    <property type="entry name" value="QRPTase_N"/>
    <property type="match status" value="1"/>
</dbReference>
<sequence length="287" mass="30487">MYINEGYINDLVSRALVEDIGSGDLTTDSIVPGDLEVTGFIKAKQDGVVAGLPVARAVFRCLDADLHFAPRVAEGARVKAGDVLVQLSGRARTILTGERLALNFLQRLSGIATATAELVEKVRDYPVRIVDTRKTTPGLRLLEKYAVRVGGGHNHRLGLFDAVLIKDNHIRVAGGIKQAVERARARVPHTAKIEVETEDLDGVKEALEAGADIIMLDNMDTGTMTRAVRLANGRALVEASGCINAQTVEAVAATGVDIISVGALTHSATALDISLDVGELKPMPVKA</sequence>
<name>A0A5S4ZRG8_9FIRM</name>
<dbReference type="PIRSF" id="PIRSF006250">
    <property type="entry name" value="NadC_ModD"/>
    <property type="match status" value="1"/>
</dbReference>
<dbReference type="FunFam" id="3.20.20.70:FF:000030">
    <property type="entry name" value="Nicotinate-nucleotide pyrophosphorylase, carboxylating"/>
    <property type="match status" value="1"/>
</dbReference>
<comment type="function">
    <text evidence="1">Involved in the catabolism of quinolinic acid (QA).</text>
</comment>
<evidence type="ECO:0000313" key="16">
    <source>
        <dbReference type="Proteomes" id="UP000323166"/>
    </source>
</evidence>
<dbReference type="Pfam" id="PF01729">
    <property type="entry name" value="QRPTase_C"/>
    <property type="match status" value="1"/>
</dbReference>
<dbReference type="PANTHER" id="PTHR32179:SF3">
    <property type="entry name" value="NICOTINATE-NUCLEOTIDE PYROPHOSPHORYLASE [CARBOXYLATING]"/>
    <property type="match status" value="1"/>
</dbReference>
<evidence type="ECO:0000256" key="12">
    <source>
        <dbReference type="PIRNR" id="PIRNR006250"/>
    </source>
</evidence>
<dbReference type="SUPFAM" id="SSF51690">
    <property type="entry name" value="Nicotinate/Quinolinate PRTase C-terminal domain-like"/>
    <property type="match status" value="1"/>
</dbReference>
<dbReference type="GO" id="GO:0034213">
    <property type="term" value="P:quinolinate catabolic process"/>
    <property type="evidence" value="ECO:0007669"/>
    <property type="project" value="TreeGrafter"/>
</dbReference>
<feature type="domain" description="Quinolinate phosphoribosyl transferase N-terminal" evidence="14">
    <location>
        <begin position="24"/>
        <end position="109"/>
    </location>
</feature>
<evidence type="ECO:0000256" key="10">
    <source>
        <dbReference type="ARBA" id="ARBA00047445"/>
    </source>
</evidence>
<dbReference type="InterPro" id="IPR037128">
    <property type="entry name" value="Quinolinate_PRibosylTase_N_sf"/>
</dbReference>
<evidence type="ECO:0000256" key="9">
    <source>
        <dbReference type="ARBA" id="ARBA00033102"/>
    </source>
</evidence>
<dbReference type="InterPro" id="IPR022412">
    <property type="entry name" value="Quinolinate_PRibosylTrfase_N"/>
</dbReference>
<proteinExistence type="inferred from homology"/>
<dbReference type="UniPathway" id="UPA00253">
    <property type="reaction ID" value="UER00331"/>
</dbReference>